<keyword evidence="2" id="KW-0282">Flagellum</keyword>
<accession>A0A1W0WGX8</accession>
<evidence type="ECO:0000256" key="2">
    <source>
        <dbReference type="ARBA" id="ARBA00022846"/>
    </source>
</evidence>
<proteinExistence type="predicted"/>
<dbReference type="PANTHER" id="PTHR21625">
    <property type="entry name" value="NYD-SP28 PROTEIN"/>
    <property type="match status" value="1"/>
</dbReference>
<keyword evidence="3" id="KW-0969">Cilium</keyword>
<comment type="subcellular location">
    <subcellularLocation>
        <location evidence="1">Cytoplasm</location>
        <location evidence="1">Cytoskeleton</location>
        <location evidence="1">Flagellum axoneme</location>
    </subcellularLocation>
</comment>
<dbReference type="AlphaFoldDB" id="A0A1W0WGX8"/>
<feature type="compositionally biased region" description="Pro residues" evidence="5">
    <location>
        <begin position="498"/>
        <end position="519"/>
    </location>
</feature>
<evidence type="ECO:0000313" key="6">
    <source>
        <dbReference type="EMBL" id="OQV14383.1"/>
    </source>
</evidence>
<sequence length="596" mass="69156">MAKSKKEKKGEKEKMLPWVRQWRRSTVLNNFQEDTANFERNLAQDAFKQLLVQHRPHLRRVRRRELHEEMRQTILRTEQEMDRREDVIGFLMSDMKEAFAQEELLAQRHTAALNRLVEIHEELRAFMEEEFYGNLRTLLAELCAKTNMLSKQNDDELKKLEVMKKILDEEWAEEETERRTKFLTSLDEIKNGIMEEKQILRIQMEQVITDLYQKMEDEYVKYRNRTEEKLIRYQELRAKDEISSKEVKYQVMRINMLSKQVALRKSKLASFRQSAEVKMRYWEELKGRLKAETGVVKGRIRTGNLKFQTQYRDMTISFQSVHDRLFELEKLGVRLVRHALASHRMQDPDDKLYASSQSHLTKQEQVILEKFKKEKPIYEMNKDVGDMLKMAPFMMNNAHMEMKNIARTFENKQLRSQNARLEGLIREYVRDKTVTGEVLQDRLNNPLLTTKGPTYIVVDRANLVDGTEWAQPGPTAFRTRRLTRISNAPGKKRFSAPPADPPFPAPSADPPFPAPPADPPTDTAKLSVIGNAASRLTVPATPAKVVSDVELAATATLQLIALEQETRTVKEEIMAAEAKHLSSDASSAADAEAKQP</sequence>
<keyword evidence="4" id="KW-0966">Cell projection</keyword>
<evidence type="ECO:0000313" key="7">
    <source>
        <dbReference type="Proteomes" id="UP000192578"/>
    </source>
</evidence>
<dbReference type="GO" id="GO:0070286">
    <property type="term" value="P:axonemal dynein complex assembly"/>
    <property type="evidence" value="ECO:0007669"/>
    <property type="project" value="InterPro"/>
</dbReference>
<dbReference type="Proteomes" id="UP000192578">
    <property type="component" value="Unassembled WGS sequence"/>
</dbReference>
<dbReference type="InterPro" id="IPR039750">
    <property type="entry name" value="DRC1/DRC2"/>
</dbReference>
<reference evidence="7" key="1">
    <citation type="submission" date="2017-01" db="EMBL/GenBank/DDBJ databases">
        <title>Comparative genomics of anhydrobiosis in the tardigrade Hypsibius dujardini.</title>
        <authorList>
            <person name="Yoshida Y."/>
            <person name="Koutsovoulos G."/>
            <person name="Laetsch D."/>
            <person name="Stevens L."/>
            <person name="Kumar S."/>
            <person name="Horikawa D."/>
            <person name="Ishino K."/>
            <person name="Komine S."/>
            <person name="Tomita M."/>
            <person name="Blaxter M."/>
            <person name="Arakawa K."/>
        </authorList>
    </citation>
    <scope>NUCLEOTIDE SEQUENCE [LARGE SCALE GENOMIC DNA]</scope>
    <source>
        <strain evidence="7">Z151</strain>
    </source>
</reference>
<evidence type="ECO:0000256" key="3">
    <source>
        <dbReference type="ARBA" id="ARBA00023069"/>
    </source>
</evidence>
<comment type="caution">
    <text evidence="6">The sequence shown here is derived from an EMBL/GenBank/DDBJ whole genome shotgun (WGS) entry which is preliminary data.</text>
</comment>
<evidence type="ECO:0000256" key="5">
    <source>
        <dbReference type="SAM" id="MobiDB-lite"/>
    </source>
</evidence>
<evidence type="ECO:0000256" key="4">
    <source>
        <dbReference type="ARBA" id="ARBA00023273"/>
    </source>
</evidence>
<dbReference type="PANTHER" id="PTHR21625:SF0">
    <property type="entry name" value="DYNEIN REGULATORY COMPLEX SUBUNIT 2"/>
    <property type="match status" value="1"/>
</dbReference>
<feature type="region of interest" description="Disordered" evidence="5">
    <location>
        <begin position="486"/>
        <end position="523"/>
    </location>
</feature>
<dbReference type="GO" id="GO:0005858">
    <property type="term" value="C:axonemal dynein complex"/>
    <property type="evidence" value="ECO:0007669"/>
    <property type="project" value="InterPro"/>
</dbReference>
<evidence type="ECO:0000256" key="1">
    <source>
        <dbReference type="ARBA" id="ARBA00004611"/>
    </source>
</evidence>
<dbReference type="GO" id="GO:0003352">
    <property type="term" value="P:regulation of cilium movement"/>
    <property type="evidence" value="ECO:0007669"/>
    <property type="project" value="TreeGrafter"/>
</dbReference>
<protein>
    <submittedName>
        <fullName evidence="6">Coiled-coil domain-containing protein 65</fullName>
    </submittedName>
</protein>
<organism evidence="6 7">
    <name type="scientific">Hypsibius exemplaris</name>
    <name type="common">Freshwater tardigrade</name>
    <dbReference type="NCBI Taxonomy" id="2072580"/>
    <lineage>
        <taxon>Eukaryota</taxon>
        <taxon>Metazoa</taxon>
        <taxon>Ecdysozoa</taxon>
        <taxon>Tardigrada</taxon>
        <taxon>Eutardigrada</taxon>
        <taxon>Parachela</taxon>
        <taxon>Hypsibioidea</taxon>
        <taxon>Hypsibiidae</taxon>
        <taxon>Hypsibius</taxon>
    </lineage>
</organism>
<name>A0A1W0WGX8_HYPEX</name>
<keyword evidence="7" id="KW-1185">Reference proteome</keyword>
<dbReference type="OrthoDB" id="7760980at2759"/>
<dbReference type="EMBL" id="MTYJ01000105">
    <property type="protein sequence ID" value="OQV14383.1"/>
    <property type="molecule type" value="Genomic_DNA"/>
</dbReference>
<gene>
    <name evidence="6" type="ORF">BV898_11361</name>
</gene>
<dbReference type="GO" id="GO:0060285">
    <property type="term" value="P:cilium-dependent cell motility"/>
    <property type="evidence" value="ECO:0007669"/>
    <property type="project" value="TreeGrafter"/>
</dbReference>